<dbReference type="AlphaFoldDB" id="A0AAV7W1L0"/>
<sequence length="128" mass="13726">MSYGQKCFVEVGTWRSASGTDHESPSSDSLRSPTFSSLLRIHTALGSARAGWVPHGKGISLRTLRQRYASVPRSPLVGFRQPGRSARTEGWPPGCTTWVTGAESAQALLRHLPGILPAGNRSLVEGCP</sequence>
<reference evidence="1" key="1">
    <citation type="journal article" date="2022" name="bioRxiv">
        <title>Sequencing and chromosome-scale assembly of the giantPleurodeles waltlgenome.</title>
        <authorList>
            <person name="Brown T."/>
            <person name="Elewa A."/>
            <person name="Iarovenko S."/>
            <person name="Subramanian E."/>
            <person name="Araus A.J."/>
            <person name="Petzold A."/>
            <person name="Susuki M."/>
            <person name="Suzuki K.-i.T."/>
            <person name="Hayashi T."/>
            <person name="Toyoda A."/>
            <person name="Oliveira C."/>
            <person name="Osipova E."/>
            <person name="Leigh N.D."/>
            <person name="Simon A."/>
            <person name="Yun M.H."/>
        </authorList>
    </citation>
    <scope>NUCLEOTIDE SEQUENCE</scope>
    <source>
        <strain evidence="1">20211129_DDA</strain>
        <tissue evidence="1">Liver</tissue>
    </source>
</reference>
<keyword evidence="2" id="KW-1185">Reference proteome</keyword>
<comment type="caution">
    <text evidence="1">The sequence shown here is derived from an EMBL/GenBank/DDBJ whole genome shotgun (WGS) entry which is preliminary data.</text>
</comment>
<gene>
    <name evidence="1" type="ORF">NDU88_001459</name>
</gene>
<dbReference type="EMBL" id="JANPWB010000002">
    <property type="protein sequence ID" value="KAJ1206049.1"/>
    <property type="molecule type" value="Genomic_DNA"/>
</dbReference>
<accession>A0AAV7W1L0</accession>
<proteinExistence type="predicted"/>
<evidence type="ECO:0000313" key="2">
    <source>
        <dbReference type="Proteomes" id="UP001066276"/>
    </source>
</evidence>
<evidence type="ECO:0000313" key="1">
    <source>
        <dbReference type="EMBL" id="KAJ1206049.1"/>
    </source>
</evidence>
<name>A0AAV7W1L0_PLEWA</name>
<dbReference type="Proteomes" id="UP001066276">
    <property type="component" value="Chromosome 1_2"/>
</dbReference>
<organism evidence="1 2">
    <name type="scientific">Pleurodeles waltl</name>
    <name type="common">Iberian ribbed newt</name>
    <dbReference type="NCBI Taxonomy" id="8319"/>
    <lineage>
        <taxon>Eukaryota</taxon>
        <taxon>Metazoa</taxon>
        <taxon>Chordata</taxon>
        <taxon>Craniata</taxon>
        <taxon>Vertebrata</taxon>
        <taxon>Euteleostomi</taxon>
        <taxon>Amphibia</taxon>
        <taxon>Batrachia</taxon>
        <taxon>Caudata</taxon>
        <taxon>Salamandroidea</taxon>
        <taxon>Salamandridae</taxon>
        <taxon>Pleurodelinae</taxon>
        <taxon>Pleurodeles</taxon>
    </lineage>
</organism>
<protein>
    <submittedName>
        <fullName evidence="1">Uncharacterized protein</fullName>
    </submittedName>
</protein>